<keyword evidence="3" id="KW-0732">Signal</keyword>
<gene>
    <name evidence="4" type="ORF">SEMRO_1044_G234870.1</name>
</gene>
<comment type="caution">
    <text evidence="4">The sequence shown here is derived from an EMBL/GenBank/DDBJ whole genome shotgun (WGS) entry which is preliminary data.</text>
</comment>
<protein>
    <submittedName>
        <fullName evidence="4">Kelch-like</fullName>
    </submittedName>
</protein>
<dbReference type="OrthoDB" id="45365at2759"/>
<dbReference type="PANTHER" id="PTHR45632">
    <property type="entry name" value="LD33804P"/>
    <property type="match status" value="1"/>
</dbReference>
<dbReference type="Gene3D" id="2.120.10.80">
    <property type="entry name" value="Kelch-type beta propeller"/>
    <property type="match status" value="2"/>
</dbReference>
<dbReference type="Gene3D" id="3.80.10.10">
    <property type="entry name" value="Ribonuclease Inhibitor"/>
    <property type="match status" value="1"/>
</dbReference>
<proteinExistence type="predicted"/>
<evidence type="ECO:0000313" key="5">
    <source>
        <dbReference type="Proteomes" id="UP001153069"/>
    </source>
</evidence>
<dbReference type="SMART" id="SM00612">
    <property type="entry name" value="Kelch"/>
    <property type="match status" value="2"/>
</dbReference>
<feature type="signal peptide" evidence="3">
    <location>
        <begin position="1"/>
        <end position="27"/>
    </location>
</feature>
<dbReference type="InterPro" id="IPR015915">
    <property type="entry name" value="Kelch-typ_b-propeller"/>
</dbReference>
<keyword evidence="1" id="KW-0880">Kelch repeat</keyword>
<dbReference type="Proteomes" id="UP001153069">
    <property type="component" value="Unassembled WGS sequence"/>
</dbReference>
<dbReference type="AlphaFoldDB" id="A0A9N8HP73"/>
<keyword evidence="2" id="KW-0677">Repeat</keyword>
<accession>A0A9N8HP73</accession>
<dbReference type="SUPFAM" id="SSF52058">
    <property type="entry name" value="L domain-like"/>
    <property type="match status" value="1"/>
</dbReference>
<sequence>MKPRGVWRVGVLAVIAAAMAAANPASGSRRTTKDGRKLQVDCLESNSDATETSRSSSSVNCSTSSQELLSVRIPKPISDHTATLVGDENGALIYLAGGCDDPYGNNMHDPTFQIFLCGSISDSFYAFNPLTEDFISLPPMPVARYRHAAVAIKNQLVLLGGRTLADDLIPQVDVFDMNSQSWFSFALSSDVVAASDLAFWDNGTHAFFAGGYDVTYTALKQVFSLHNLHIGAFTVTRLANLVEARGDAAGTIIHSSGYAYVGGGFTHENNFCAPLASVERYSLVDDSWMGVADLPDARADMVLVSLQDTVVAMGGERQVEDICDLVDPEPSDLVVAVDDVAVLEEMDTMWRSIDSLAVHRFRFAAVVHNDTIYSFGGQMAYDEECECLATTDEVIAYTATSAPAPTFAPVTPVPTFPTDTPRDMAVRMELERVVGGVVNNIVGPYKMAMDWILYDDPMQLQQYDTNLVQRYILALFYYQTSQDAPWVSCNPPAAGEMIQILCDTGFRRRVIAIDLVGQDLGGTMPSELRHLEYLLWLSLSFNQFSGEIPDEYGQWPYLTIFEVNSNLLTGQIHRKSLTNAIFFNWICPSTNSVALCPRPSANYFSPLLILMNLGLSGTVPTEIGLMEDLRNLWLYDNALLGGPVPSEIGQLNLLQG</sequence>
<dbReference type="SUPFAM" id="SSF117281">
    <property type="entry name" value="Kelch motif"/>
    <property type="match status" value="1"/>
</dbReference>
<dbReference type="InterPro" id="IPR032675">
    <property type="entry name" value="LRR_dom_sf"/>
</dbReference>
<evidence type="ECO:0000313" key="4">
    <source>
        <dbReference type="EMBL" id="CAB9519760.1"/>
    </source>
</evidence>
<evidence type="ECO:0000256" key="1">
    <source>
        <dbReference type="ARBA" id="ARBA00022441"/>
    </source>
</evidence>
<name>A0A9N8HP73_9STRA</name>
<organism evidence="4 5">
    <name type="scientific">Seminavis robusta</name>
    <dbReference type="NCBI Taxonomy" id="568900"/>
    <lineage>
        <taxon>Eukaryota</taxon>
        <taxon>Sar</taxon>
        <taxon>Stramenopiles</taxon>
        <taxon>Ochrophyta</taxon>
        <taxon>Bacillariophyta</taxon>
        <taxon>Bacillariophyceae</taxon>
        <taxon>Bacillariophycidae</taxon>
        <taxon>Naviculales</taxon>
        <taxon>Naviculaceae</taxon>
        <taxon>Seminavis</taxon>
    </lineage>
</organism>
<keyword evidence="5" id="KW-1185">Reference proteome</keyword>
<evidence type="ECO:0000256" key="2">
    <source>
        <dbReference type="ARBA" id="ARBA00022737"/>
    </source>
</evidence>
<dbReference type="InterPro" id="IPR006652">
    <property type="entry name" value="Kelch_1"/>
</dbReference>
<dbReference type="PANTHER" id="PTHR45632:SF3">
    <property type="entry name" value="KELCH-LIKE PROTEIN 32"/>
    <property type="match status" value="1"/>
</dbReference>
<dbReference type="EMBL" id="CAICTM010001042">
    <property type="protein sequence ID" value="CAB9519760.1"/>
    <property type="molecule type" value="Genomic_DNA"/>
</dbReference>
<reference evidence="4" key="1">
    <citation type="submission" date="2020-06" db="EMBL/GenBank/DDBJ databases">
        <authorList>
            <consortium name="Plant Systems Biology data submission"/>
        </authorList>
    </citation>
    <scope>NUCLEOTIDE SEQUENCE</scope>
    <source>
        <strain evidence="4">D6</strain>
    </source>
</reference>
<evidence type="ECO:0000256" key="3">
    <source>
        <dbReference type="SAM" id="SignalP"/>
    </source>
</evidence>
<feature type="chain" id="PRO_5040158436" evidence="3">
    <location>
        <begin position="28"/>
        <end position="656"/>
    </location>
</feature>